<sequence length="508" mass="60164">MKIIFDTLFAIIISISFYENFKTYFIEKVELKNCSKVDEIIENLTKIELIPKLNETKSYKYWPIIIDKWNPLGNLRTHKRVLNRLGYEMVDGFEGDWSDVTGLLWSNEYPYDKLLHIVANKTFSKNLKLNHIPGIVPLINKRTLSLYSKSKYTLPAFRMPEDIQKFDNYVANNPKAKFVLKNFDNRGVSIKSVEEIRKMKLNHNRFIQVFLDDPFLVHGHAFDIGVYVLITSLDPLIIYRFKNDCLFRFCLEPYYPFDANNTNKYVVSNTKRYMWEMPPFLGIERQFPHLKLVEEVFESSGHDVKQLWSRLENAIVTTILDRYETMRKEFHQHCAIYKCINDNFFELLRFDFMVKNDGRVHLLEVNMSPSMTPNKPQYERHADFYEQVVYNALRVVGAEGFAMFKDDIDKHPMTSIYENLAVDYNNCKNCLKSCASPSCSHCVNCMPPDIIRILHKSHREHQRHGKFKRIFPSRVYENDTESIKLMTPKTKLLNEWFNNKCKDESEWC</sequence>
<dbReference type="InterPro" id="IPR004344">
    <property type="entry name" value="TTL/TTLL_fam"/>
</dbReference>
<comment type="caution">
    <text evidence="1">The sequence shown here is derived from an EMBL/GenBank/DDBJ whole genome shotgun (WGS) entry which is preliminary data.</text>
</comment>
<dbReference type="Proteomes" id="UP001107558">
    <property type="component" value="Chromosome 4"/>
</dbReference>
<dbReference type="PROSITE" id="PS51221">
    <property type="entry name" value="TTL"/>
    <property type="match status" value="1"/>
</dbReference>
<organism evidence="1 2">
    <name type="scientific">Polypedilum vanderplanki</name>
    <name type="common">Sleeping chironomid midge</name>
    <dbReference type="NCBI Taxonomy" id="319348"/>
    <lineage>
        <taxon>Eukaryota</taxon>
        <taxon>Metazoa</taxon>
        <taxon>Ecdysozoa</taxon>
        <taxon>Arthropoda</taxon>
        <taxon>Hexapoda</taxon>
        <taxon>Insecta</taxon>
        <taxon>Pterygota</taxon>
        <taxon>Neoptera</taxon>
        <taxon>Endopterygota</taxon>
        <taxon>Diptera</taxon>
        <taxon>Nematocera</taxon>
        <taxon>Chironomoidea</taxon>
        <taxon>Chironomidae</taxon>
        <taxon>Chironominae</taxon>
        <taxon>Polypedilum</taxon>
        <taxon>Polypedilum</taxon>
    </lineage>
</organism>
<reference evidence="1" key="1">
    <citation type="submission" date="2021-03" db="EMBL/GenBank/DDBJ databases">
        <title>Chromosome level genome of the anhydrobiotic midge Polypedilum vanderplanki.</title>
        <authorList>
            <person name="Yoshida Y."/>
            <person name="Kikawada T."/>
            <person name="Gusev O."/>
        </authorList>
    </citation>
    <scope>NUCLEOTIDE SEQUENCE</scope>
    <source>
        <strain evidence="1">NIAS01</strain>
        <tissue evidence="1">Whole body or cell culture</tissue>
    </source>
</reference>
<dbReference type="EMBL" id="JADBJN010000004">
    <property type="protein sequence ID" value="KAG5668715.1"/>
    <property type="molecule type" value="Genomic_DNA"/>
</dbReference>
<dbReference type="InterPro" id="IPR053317">
    <property type="entry name" value="Tubulin_polyglutamylase"/>
</dbReference>
<dbReference type="PANTHER" id="PTHR47113:SF1">
    <property type="entry name" value="LD09343P"/>
    <property type="match status" value="1"/>
</dbReference>
<proteinExistence type="predicted"/>
<evidence type="ECO:0000313" key="2">
    <source>
        <dbReference type="Proteomes" id="UP001107558"/>
    </source>
</evidence>
<gene>
    <name evidence="1" type="ORF">PVAND_016643</name>
</gene>
<dbReference type="Gene3D" id="3.30.470.20">
    <property type="entry name" value="ATP-grasp fold, B domain"/>
    <property type="match status" value="1"/>
</dbReference>
<protein>
    <submittedName>
        <fullName evidence="1">Uncharacterized protein</fullName>
    </submittedName>
</protein>
<dbReference type="OrthoDB" id="202825at2759"/>
<dbReference type="AlphaFoldDB" id="A0A9J6BGS4"/>
<dbReference type="Pfam" id="PF03133">
    <property type="entry name" value="TTL"/>
    <property type="match status" value="1"/>
</dbReference>
<evidence type="ECO:0000313" key="1">
    <source>
        <dbReference type="EMBL" id="KAG5668715.1"/>
    </source>
</evidence>
<dbReference type="SUPFAM" id="SSF56059">
    <property type="entry name" value="Glutathione synthetase ATP-binding domain-like"/>
    <property type="match status" value="1"/>
</dbReference>
<name>A0A9J6BGS4_POLVA</name>
<keyword evidence="2" id="KW-1185">Reference proteome</keyword>
<accession>A0A9J6BGS4</accession>
<dbReference type="PANTHER" id="PTHR47113">
    <property type="entry name" value="LD09343P"/>
    <property type="match status" value="1"/>
</dbReference>